<feature type="transmembrane region" description="Helical" evidence="19">
    <location>
        <begin position="55"/>
        <end position="75"/>
    </location>
</feature>
<reference evidence="20" key="2">
    <citation type="submission" date="2021-04" db="EMBL/GenBank/DDBJ databases">
        <authorList>
            <person name="Gilroy R."/>
        </authorList>
    </citation>
    <scope>NUCLEOTIDE SEQUENCE</scope>
    <source>
        <strain evidence="20">A5-1222</strain>
    </source>
</reference>
<dbReference type="InterPro" id="IPR033717">
    <property type="entry name" value="UDPK"/>
</dbReference>
<keyword evidence="14" id="KW-1208">Phospholipid metabolism</keyword>
<dbReference type="InterPro" id="IPR000829">
    <property type="entry name" value="DAGK"/>
</dbReference>
<feature type="binding site" evidence="18">
    <location>
        <position position="28"/>
    </location>
    <ligand>
        <name>a divalent metal cation</name>
        <dbReference type="ChEBI" id="CHEBI:60240"/>
    </ligand>
</feature>
<dbReference type="GO" id="GO:0046872">
    <property type="term" value="F:metal ion binding"/>
    <property type="evidence" value="ECO:0007669"/>
    <property type="project" value="UniProtKB-KW"/>
</dbReference>
<keyword evidence="4" id="KW-0444">Lipid biosynthesis</keyword>
<feature type="binding site" evidence="17">
    <location>
        <position position="16"/>
    </location>
    <ligand>
        <name>ATP</name>
        <dbReference type="ChEBI" id="CHEBI:30616"/>
    </ligand>
</feature>
<dbReference type="GO" id="GO:0005886">
    <property type="term" value="C:plasma membrane"/>
    <property type="evidence" value="ECO:0007669"/>
    <property type="project" value="UniProtKB-SubCell"/>
</dbReference>
<dbReference type="Proteomes" id="UP000824247">
    <property type="component" value="Unassembled WGS sequence"/>
</dbReference>
<keyword evidence="8 20" id="KW-0418">Kinase</keyword>
<feature type="transmembrane region" description="Helical" evidence="19">
    <location>
        <begin position="31"/>
        <end position="49"/>
    </location>
</feature>
<evidence type="ECO:0000256" key="7">
    <source>
        <dbReference type="ARBA" id="ARBA00022741"/>
    </source>
</evidence>
<comment type="subcellular location">
    <subcellularLocation>
        <location evidence="1">Cell membrane</location>
        <topology evidence="1">Multi-pass membrane protein</topology>
    </subcellularLocation>
</comment>
<dbReference type="GO" id="GO:0005524">
    <property type="term" value="F:ATP binding"/>
    <property type="evidence" value="ECO:0007669"/>
    <property type="project" value="UniProtKB-KW"/>
</dbReference>
<evidence type="ECO:0000256" key="5">
    <source>
        <dbReference type="ARBA" id="ARBA00022679"/>
    </source>
</evidence>
<sequence length="134" mass="15022">MNFDKKILKLLRKFGYAIKGLRTSIKEEKSLVIHLIIAFLTLIAGMILQLNTISWAIIIVVIAIVISSELINTTIENLVDMVSFKFNFNAKKIKDVAAASTLILAICAIIVAFLIFIPRIIEFANFGYGYNGWN</sequence>
<feature type="binding site" evidence="17">
    <location>
        <position position="28"/>
    </location>
    <ligand>
        <name>ATP</name>
        <dbReference type="ChEBI" id="CHEBI:30616"/>
    </ligand>
</feature>
<protein>
    <submittedName>
        <fullName evidence="20">Diacylglycerol kinase family protein</fullName>
    </submittedName>
</protein>
<name>A0A9E2KXU9_9BACT</name>
<dbReference type="GO" id="GO:0016301">
    <property type="term" value="F:kinase activity"/>
    <property type="evidence" value="ECO:0007669"/>
    <property type="project" value="UniProtKB-KW"/>
</dbReference>
<proteinExistence type="inferred from homology"/>
<dbReference type="PANTHER" id="PTHR34299">
    <property type="entry name" value="DIACYLGLYCEROL KINASE"/>
    <property type="match status" value="1"/>
</dbReference>
<evidence type="ECO:0000256" key="17">
    <source>
        <dbReference type="PIRSR" id="PIRSR600829-3"/>
    </source>
</evidence>
<evidence type="ECO:0000256" key="12">
    <source>
        <dbReference type="ARBA" id="ARBA00023136"/>
    </source>
</evidence>
<comment type="cofactor">
    <cofactor evidence="18">
        <name>Mg(2+)</name>
        <dbReference type="ChEBI" id="CHEBI:18420"/>
    </cofactor>
    <text evidence="18">Mn(2+), Zn(2+), Cd(2+) and Co(2+) support activity to lesser extents.</text>
</comment>
<keyword evidence="18" id="KW-0479">Metal-binding</keyword>
<comment type="caution">
    <text evidence="20">The sequence shown here is derived from an EMBL/GenBank/DDBJ whole genome shotgun (WGS) entry which is preliminary data.</text>
</comment>
<dbReference type="GO" id="GO:0008654">
    <property type="term" value="P:phospholipid biosynthetic process"/>
    <property type="evidence" value="ECO:0007669"/>
    <property type="project" value="UniProtKB-KW"/>
</dbReference>
<accession>A0A9E2KXU9</accession>
<keyword evidence="13" id="KW-0594">Phospholipid biosynthesis</keyword>
<evidence type="ECO:0000256" key="2">
    <source>
        <dbReference type="ARBA" id="ARBA00005967"/>
    </source>
</evidence>
<evidence type="ECO:0000256" key="6">
    <source>
        <dbReference type="ARBA" id="ARBA00022692"/>
    </source>
</evidence>
<evidence type="ECO:0000256" key="9">
    <source>
        <dbReference type="ARBA" id="ARBA00022840"/>
    </source>
</evidence>
<evidence type="ECO:0000256" key="13">
    <source>
        <dbReference type="ARBA" id="ARBA00023209"/>
    </source>
</evidence>
<evidence type="ECO:0000313" key="21">
    <source>
        <dbReference type="Proteomes" id="UP000824247"/>
    </source>
</evidence>
<evidence type="ECO:0000256" key="15">
    <source>
        <dbReference type="PIRSR" id="PIRSR600829-1"/>
    </source>
</evidence>
<comment type="similarity">
    <text evidence="2">Belongs to the bacterial diacylglycerol kinase family.</text>
</comment>
<keyword evidence="18" id="KW-0460">Magnesium</keyword>
<feature type="active site" description="Proton acceptor" evidence="15">
    <location>
        <position position="69"/>
    </location>
</feature>
<keyword evidence="3" id="KW-1003">Cell membrane</keyword>
<gene>
    <name evidence="20" type="ORF">H9897_02790</name>
</gene>
<dbReference type="Gene3D" id="1.10.287.3610">
    <property type="match status" value="1"/>
</dbReference>
<feature type="transmembrane region" description="Helical" evidence="19">
    <location>
        <begin position="96"/>
        <end position="121"/>
    </location>
</feature>
<evidence type="ECO:0000256" key="18">
    <source>
        <dbReference type="PIRSR" id="PIRSR600829-4"/>
    </source>
</evidence>
<evidence type="ECO:0000256" key="3">
    <source>
        <dbReference type="ARBA" id="ARBA00022475"/>
    </source>
</evidence>
<evidence type="ECO:0000256" key="10">
    <source>
        <dbReference type="ARBA" id="ARBA00022989"/>
    </source>
</evidence>
<evidence type="ECO:0000256" key="8">
    <source>
        <dbReference type="ARBA" id="ARBA00022777"/>
    </source>
</evidence>
<feature type="binding site" evidence="17">
    <location>
        <begin position="94"/>
        <end position="95"/>
    </location>
    <ligand>
        <name>ATP</name>
        <dbReference type="ChEBI" id="CHEBI:30616"/>
    </ligand>
</feature>
<evidence type="ECO:0000256" key="1">
    <source>
        <dbReference type="ARBA" id="ARBA00004651"/>
    </source>
</evidence>
<dbReference type="PANTHER" id="PTHR34299:SF1">
    <property type="entry name" value="DIACYLGLYCEROL KINASE"/>
    <property type="match status" value="1"/>
</dbReference>
<evidence type="ECO:0000256" key="16">
    <source>
        <dbReference type="PIRSR" id="PIRSR600829-2"/>
    </source>
</evidence>
<reference evidence="20" key="1">
    <citation type="journal article" date="2021" name="PeerJ">
        <title>Extensive microbial diversity within the chicken gut microbiome revealed by metagenomics and culture.</title>
        <authorList>
            <person name="Gilroy R."/>
            <person name="Ravi A."/>
            <person name="Getino M."/>
            <person name="Pursley I."/>
            <person name="Horton D.L."/>
            <person name="Alikhan N.F."/>
            <person name="Baker D."/>
            <person name="Gharbi K."/>
            <person name="Hall N."/>
            <person name="Watson M."/>
            <person name="Adriaenssens E.M."/>
            <person name="Foster-Nyarko E."/>
            <person name="Jarju S."/>
            <person name="Secka A."/>
            <person name="Antonio M."/>
            <person name="Oren A."/>
            <person name="Chaudhuri R.R."/>
            <person name="La Ragione R."/>
            <person name="Hildebrand F."/>
            <person name="Pallen M.J."/>
        </authorList>
    </citation>
    <scope>NUCLEOTIDE SEQUENCE</scope>
    <source>
        <strain evidence="20">A5-1222</strain>
    </source>
</reference>
<keyword evidence="5" id="KW-0808">Transferase</keyword>
<organism evidence="20 21">
    <name type="scientific">Candidatus Ureaplasma intestinipullorum</name>
    <dbReference type="NCBI Taxonomy" id="2838770"/>
    <lineage>
        <taxon>Bacteria</taxon>
        <taxon>Bacillati</taxon>
        <taxon>Mycoplasmatota</taxon>
        <taxon>Mycoplasmoidales</taxon>
        <taxon>Mycoplasmoidaceae</taxon>
        <taxon>Ureaplasma</taxon>
    </lineage>
</organism>
<evidence type="ECO:0000256" key="14">
    <source>
        <dbReference type="ARBA" id="ARBA00023264"/>
    </source>
</evidence>
<keyword evidence="12 19" id="KW-0472">Membrane</keyword>
<dbReference type="EMBL" id="JAHLFM010000043">
    <property type="protein sequence ID" value="MBU3831057.1"/>
    <property type="molecule type" value="Genomic_DNA"/>
</dbReference>
<dbReference type="Pfam" id="PF01219">
    <property type="entry name" value="DAGK_prokar"/>
    <property type="match status" value="1"/>
</dbReference>
<keyword evidence="9 17" id="KW-0067">ATP-binding</keyword>
<dbReference type="InterPro" id="IPR036945">
    <property type="entry name" value="DAGK_sf"/>
</dbReference>
<dbReference type="CDD" id="cd14265">
    <property type="entry name" value="UDPK_IM_like"/>
    <property type="match status" value="1"/>
</dbReference>
<evidence type="ECO:0000256" key="19">
    <source>
        <dbReference type="SAM" id="Phobius"/>
    </source>
</evidence>
<keyword evidence="10 19" id="KW-1133">Transmembrane helix</keyword>
<keyword evidence="6 19" id="KW-0812">Transmembrane</keyword>
<evidence type="ECO:0000256" key="4">
    <source>
        <dbReference type="ARBA" id="ARBA00022516"/>
    </source>
</evidence>
<evidence type="ECO:0000313" key="20">
    <source>
        <dbReference type="EMBL" id="MBU3831057.1"/>
    </source>
</evidence>
<evidence type="ECO:0000256" key="11">
    <source>
        <dbReference type="ARBA" id="ARBA00023098"/>
    </source>
</evidence>
<keyword evidence="11" id="KW-0443">Lipid metabolism</keyword>
<feature type="binding site" evidence="17">
    <location>
        <position position="76"/>
    </location>
    <ligand>
        <name>ATP</name>
        <dbReference type="ChEBI" id="CHEBI:30616"/>
    </ligand>
</feature>
<feature type="binding site" evidence="16">
    <location>
        <position position="69"/>
    </location>
    <ligand>
        <name>substrate</name>
    </ligand>
</feature>
<keyword evidence="7 17" id="KW-0547">Nucleotide-binding</keyword>
<dbReference type="AlphaFoldDB" id="A0A9E2KXU9"/>
<feature type="binding site" evidence="18">
    <location>
        <position position="76"/>
    </location>
    <ligand>
        <name>a divalent metal cation</name>
        <dbReference type="ChEBI" id="CHEBI:60240"/>
    </ligand>
</feature>